<accession>A0ABN9LZ96</accession>
<keyword evidence="3" id="KW-1185">Reference proteome</keyword>
<dbReference type="Pfam" id="PF00078">
    <property type="entry name" value="RVT_1"/>
    <property type="match status" value="1"/>
</dbReference>
<evidence type="ECO:0000259" key="1">
    <source>
        <dbReference type="PROSITE" id="PS50878"/>
    </source>
</evidence>
<dbReference type="Proteomes" id="UP001176940">
    <property type="component" value="Unassembled WGS sequence"/>
</dbReference>
<gene>
    <name evidence="2" type="ORF">RIMI_LOCUS13868696</name>
</gene>
<dbReference type="PROSITE" id="PS50878">
    <property type="entry name" value="RT_POL"/>
    <property type="match status" value="1"/>
</dbReference>
<comment type="caution">
    <text evidence="2">The sequence shown here is derived from an EMBL/GenBank/DDBJ whole genome shotgun (WGS) entry which is preliminary data.</text>
</comment>
<dbReference type="PANTHER" id="PTHR33332">
    <property type="entry name" value="REVERSE TRANSCRIPTASE DOMAIN-CONTAINING PROTEIN"/>
    <property type="match status" value="1"/>
</dbReference>
<dbReference type="InterPro" id="IPR043502">
    <property type="entry name" value="DNA/RNA_pol_sf"/>
</dbReference>
<name>A0ABN9LZ96_9NEOB</name>
<sequence>MIAHEKWSDLLECDDLENEVELHTSPIVVTKTKKEVTQCRGDRMDAEDAAVGAESAIIEETRNYTAGELSKLAIRYRQAGENLVTWILRLWDFGADRIILNRLEGIGIGSICIDPMVRLKMRPFDTVDHPLLLSRLQSLGIKDTALSWFSSYLSDRSFSVLFSDFTSSPLPLTVGVPQGSVLGPLLFSLYTVPIGQTISRFGFQYHLYADDTQLYTSSPDLTPAVLQNATDCLSAVSNIMSALYLKLNLSKTDQLLLPPSTNLHKSDISLSVGATIITPRQQAHCLGVMFDSDLSFTSHIQSLARSCPLTPKEHL</sequence>
<evidence type="ECO:0000313" key="3">
    <source>
        <dbReference type="Proteomes" id="UP001176940"/>
    </source>
</evidence>
<reference evidence="2" key="1">
    <citation type="submission" date="2023-07" db="EMBL/GenBank/DDBJ databases">
        <authorList>
            <person name="Stuckert A."/>
        </authorList>
    </citation>
    <scope>NUCLEOTIDE SEQUENCE</scope>
</reference>
<evidence type="ECO:0000313" key="2">
    <source>
        <dbReference type="EMBL" id="CAJ0952441.1"/>
    </source>
</evidence>
<feature type="domain" description="Reverse transcriptase" evidence="1">
    <location>
        <begin position="1"/>
        <end position="276"/>
    </location>
</feature>
<proteinExistence type="predicted"/>
<protein>
    <recommendedName>
        <fullName evidence="1">Reverse transcriptase domain-containing protein</fullName>
    </recommendedName>
</protein>
<dbReference type="SUPFAM" id="SSF56672">
    <property type="entry name" value="DNA/RNA polymerases"/>
    <property type="match status" value="1"/>
</dbReference>
<dbReference type="EMBL" id="CAUEEQ010034916">
    <property type="protein sequence ID" value="CAJ0952441.1"/>
    <property type="molecule type" value="Genomic_DNA"/>
</dbReference>
<dbReference type="InterPro" id="IPR000477">
    <property type="entry name" value="RT_dom"/>
</dbReference>
<organism evidence="2 3">
    <name type="scientific">Ranitomeya imitator</name>
    <name type="common">mimic poison frog</name>
    <dbReference type="NCBI Taxonomy" id="111125"/>
    <lineage>
        <taxon>Eukaryota</taxon>
        <taxon>Metazoa</taxon>
        <taxon>Chordata</taxon>
        <taxon>Craniata</taxon>
        <taxon>Vertebrata</taxon>
        <taxon>Euteleostomi</taxon>
        <taxon>Amphibia</taxon>
        <taxon>Batrachia</taxon>
        <taxon>Anura</taxon>
        <taxon>Neobatrachia</taxon>
        <taxon>Hyloidea</taxon>
        <taxon>Dendrobatidae</taxon>
        <taxon>Dendrobatinae</taxon>
        <taxon>Ranitomeya</taxon>
    </lineage>
</organism>